<evidence type="ECO:0000259" key="1">
    <source>
        <dbReference type="PROSITE" id="PS50819"/>
    </source>
</evidence>
<evidence type="ECO:0000313" key="2">
    <source>
        <dbReference type="EMBL" id="OHA21158.1"/>
    </source>
</evidence>
<dbReference type="InterPro" id="IPR027434">
    <property type="entry name" value="Homing_endonucl"/>
</dbReference>
<dbReference type="InterPro" id="IPR004042">
    <property type="entry name" value="Intein_endonuc_central"/>
</dbReference>
<feature type="domain" description="DOD-type homing endonuclease" evidence="1">
    <location>
        <begin position="1"/>
        <end position="51"/>
    </location>
</feature>
<name>A0A1G2MBD2_9BACT</name>
<dbReference type="SUPFAM" id="SSF55608">
    <property type="entry name" value="Homing endonucleases"/>
    <property type="match status" value="1"/>
</dbReference>
<sequence>MSKELRRVFLRAFFNDEGSVYFIGKRRAIRGYQHDGRILNLIQRLLRRLGIRSKVDMAYNEVTITRRRNLELFEKEINFSAGVCVNGNRSNSVWKHSFEKRELLRKMLASYR</sequence>
<organism evidence="2 3">
    <name type="scientific">Candidatus Taylorbacteria bacterium RIFCSPHIGHO2_01_FULL_51_15</name>
    <dbReference type="NCBI Taxonomy" id="1802304"/>
    <lineage>
        <taxon>Bacteria</taxon>
        <taxon>Candidatus Tayloriibacteriota</taxon>
    </lineage>
</organism>
<proteinExistence type="predicted"/>
<gene>
    <name evidence="2" type="ORF">A2849_02265</name>
</gene>
<dbReference type="EMBL" id="MHRI01000013">
    <property type="protein sequence ID" value="OHA21158.1"/>
    <property type="molecule type" value="Genomic_DNA"/>
</dbReference>
<dbReference type="GO" id="GO:0004519">
    <property type="term" value="F:endonuclease activity"/>
    <property type="evidence" value="ECO:0007669"/>
    <property type="project" value="InterPro"/>
</dbReference>
<reference evidence="2 3" key="1">
    <citation type="journal article" date="2016" name="Nat. Commun.">
        <title>Thousands of microbial genomes shed light on interconnected biogeochemical processes in an aquifer system.</title>
        <authorList>
            <person name="Anantharaman K."/>
            <person name="Brown C.T."/>
            <person name="Hug L.A."/>
            <person name="Sharon I."/>
            <person name="Castelle C.J."/>
            <person name="Probst A.J."/>
            <person name="Thomas B.C."/>
            <person name="Singh A."/>
            <person name="Wilkins M.J."/>
            <person name="Karaoz U."/>
            <person name="Brodie E.L."/>
            <person name="Williams K.H."/>
            <person name="Hubbard S.S."/>
            <person name="Banfield J.F."/>
        </authorList>
    </citation>
    <scope>NUCLEOTIDE SEQUENCE [LARGE SCALE GENOMIC DNA]</scope>
</reference>
<dbReference type="InterPro" id="IPR004860">
    <property type="entry name" value="LAGLIDADG_dom"/>
</dbReference>
<dbReference type="AlphaFoldDB" id="A0A1G2MBD2"/>
<comment type="caution">
    <text evidence="2">The sequence shown here is derived from an EMBL/GenBank/DDBJ whole genome shotgun (WGS) entry which is preliminary data.</text>
</comment>
<accession>A0A1G2MBD2</accession>
<dbReference type="PROSITE" id="PS50819">
    <property type="entry name" value="INTEIN_ENDONUCLEASE"/>
    <property type="match status" value="1"/>
</dbReference>
<dbReference type="Gene3D" id="3.10.28.10">
    <property type="entry name" value="Homing endonucleases"/>
    <property type="match status" value="1"/>
</dbReference>
<dbReference type="Pfam" id="PF14528">
    <property type="entry name" value="LAGLIDADG_3"/>
    <property type="match status" value="1"/>
</dbReference>
<protein>
    <recommendedName>
        <fullName evidence="1">DOD-type homing endonuclease domain-containing protein</fullName>
    </recommendedName>
</protein>
<dbReference type="Proteomes" id="UP000178121">
    <property type="component" value="Unassembled WGS sequence"/>
</dbReference>
<evidence type="ECO:0000313" key="3">
    <source>
        <dbReference type="Proteomes" id="UP000178121"/>
    </source>
</evidence>